<feature type="compositionally biased region" description="Low complexity" evidence="1">
    <location>
        <begin position="496"/>
        <end position="564"/>
    </location>
</feature>
<feature type="region of interest" description="Disordered" evidence="1">
    <location>
        <begin position="13"/>
        <end position="51"/>
    </location>
</feature>
<dbReference type="InterPro" id="IPR029021">
    <property type="entry name" value="Prot-tyrosine_phosphatase-like"/>
</dbReference>
<comment type="caution">
    <text evidence="4">The sequence shown here is derived from an EMBL/GenBank/DDBJ whole genome shotgun (WGS) entry which is preliminary data.</text>
</comment>
<feature type="compositionally biased region" description="Basic residues" evidence="1">
    <location>
        <begin position="65"/>
        <end position="76"/>
    </location>
</feature>
<sequence>MEYRKLMMEKFKKMKLRQKRTATNDRTESQPDKIKSKRESRKVKDDDEKSSKDIKSEFFNTFSLRSKREKKRKKRERASEGKTKREKKRSMEKKSVEIFGIGVDGILKQFQTDLKTYIPPNISHIAFDKNMNKNRYKDVLCIDETRVVLQVREADYIHANYVRGDPFLNSFICTQAPLQITVNDFWIMILQEKVSNIIMLCNIIEEGKNKCFQYWPQDAGTSLTFGDVQVTCAEVDDNKDTTFILSILQVENTDTRLIIKHIRWKDWPDKGVPSSTLAPFRILKIVRQSLHRATVVHCSAGIGRTGCIVAIEMALQQILSKKPLILVDIVKRLRSMRMSAVQTDEQLVYVVRCLIAYAEACGLFNSKPELQEKADKFSDDYIAMLAAKKAAKERKVVTPSEAEGKKESPQQSIKEALKYVTPINKPETAMLEQMKPQPIQMSEKEKQVQKVGQPLLPSPIPVPQLELPTQTVLSSFPAPPKQFEKLAQPVSPFIAPVQQPPKQFQPQLSPFVAPVQQPPKQFQPQSSPFDAPVQQPPKQFQPQSSPLDAPVQQPPKQFQPQSSPLVTMIQEPYKQIQPLPPPSITTVQQPQKQFQPQSSPLVTMIQEPYKQIQPLPPPSIATVQQPQKQFQPETAASHVPIQKAVASTVSIQQLQKSTPKTEQLIAPLESKPAQIMKLKPVQMPFSSNEPSKTRNV</sequence>
<dbReference type="SMART" id="SM00194">
    <property type="entry name" value="PTPc"/>
    <property type="match status" value="1"/>
</dbReference>
<dbReference type="InterPro" id="IPR052782">
    <property type="entry name" value="Oocyte-zygote_transition_reg"/>
</dbReference>
<feature type="compositionally biased region" description="Polar residues" evidence="1">
    <location>
        <begin position="621"/>
        <end position="634"/>
    </location>
</feature>
<dbReference type="CDD" id="cd00047">
    <property type="entry name" value="PTPc"/>
    <property type="match status" value="1"/>
</dbReference>
<dbReference type="EMBL" id="CAKAEH010001259">
    <property type="protein sequence ID" value="CAG9533692.1"/>
    <property type="molecule type" value="Genomic_DNA"/>
</dbReference>
<keyword evidence="5" id="KW-1185">Reference proteome</keyword>
<dbReference type="Proteomes" id="UP000746747">
    <property type="component" value="Unassembled WGS sequence"/>
</dbReference>
<dbReference type="Pfam" id="PF00102">
    <property type="entry name" value="Y_phosphatase"/>
    <property type="match status" value="1"/>
</dbReference>
<reference evidence="4" key="1">
    <citation type="submission" date="2021-09" db="EMBL/GenBank/DDBJ databases">
        <authorList>
            <consortium name="Pathogen Informatics"/>
        </authorList>
    </citation>
    <scope>NUCLEOTIDE SEQUENCE</scope>
</reference>
<dbReference type="PROSITE" id="PS50056">
    <property type="entry name" value="TYR_PHOSPHATASE_2"/>
    <property type="match status" value="1"/>
</dbReference>
<dbReference type="PROSITE" id="PS00383">
    <property type="entry name" value="TYR_PHOSPHATASE_1"/>
    <property type="match status" value="1"/>
</dbReference>
<dbReference type="PROSITE" id="PS50055">
    <property type="entry name" value="TYR_PHOSPHATASE_PTP"/>
    <property type="match status" value="1"/>
</dbReference>
<dbReference type="GO" id="GO:0004725">
    <property type="term" value="F:protein tyrosine phosphatase activity"/>
    <property type="evidence" value="ECO:0007669"/>
    <property type="project" value="InterPro"/>
</dbReference>
<feature type="domain" description="Tyrosine-protein phosphatase" evidence="2">
    <location>
        <begin position="130"/>
        <end position="357"/>
    </location>
</feature>
<feature type="region of interest" description="Disordered" evidence="1">
    <location>
        <begin position="65"/>
        <end position="91"/>
    </location>
</feature>
<dbReference type="PANTHER" id="PTHR46163">
    <property type="entry name" value="TYROSINE-PROTEIN PHOSPHATASE-RELATED"/>
    <property type="match status" value="1"/>
</dbReference>
<feature type="compositionally biased region" description="Low complexity" evidence="1">
    <location>
        <begin position="588"/>
        <end position="600"/>
    </location>
</feature>
<evidence type="ECO:0000259" key="2">
    <source>
        <dbReference type="PROSITE" id="PS50055"/>
    </source>
</evidence>
<dbReference type="InterPro" id="IPR000387">
    <property type="entry name" value="Tyr_Pase_dom"/>
</dbReference>
<proteinExistence type="predicted"/>
<dbReference type="AlphaFoldDB" id="A0A8J2Q9Q8"/>
<accession>A0A8J2Q9Q8</accession>
<evidence type="ECO:0000256" key="1">
    <source>
        <dbReference type="SAM" id="MobiDB-lite"/>
    </source>
</evidence>
<dbReference type="SMART" id="SM00404">
    <property type="entry name" value="PTPc_motif"/>
    <property type="match status" value="1"/>
</dbReference>
<dbReference type="InterPro" id="IPR003595">
    <property type="entry name" value="Tyr_Pase_cat"/>
</dbReference>
<dbReference type="PRINTS" id="PR00700">
    <property type="entry name" value="PRTYPHPHTASE"/>
</dbReference>
<dbReference type="SUPFAM" id="SSF52799">
    <property type="entry name" value="(Phosphotyrosine protein) phosphatases II"/>
    <property type="match status" value="1"/>
</dbReference>
<evidence type="ECO:0000259" key="3">
    <source>
        <dbReference type="PROSITE" id="PS50056"/>
    </source>
</evidence>
<feature type="compositionally biased region" description="Basic and acidic residues" evidence="1">
    <location>
        <begin position="42"/>
        <end position="51"/>
    </location>
</feature>
<dbReference type="Gene3D" id="3.90.190.10">
    <property type="entry name" value="Protein tyrosine phosphatase superfamily"/>
    <property type="match status" value="1"/>
</dbReference>
<dbReference type="InterPro" id="IPR016130">
    <property type="entry name" value="Tyr_Pase_AS"/>
</dbReference>
<name>A0A8J2Q9Q8_9BILA</name>
<feature type="region of interest" description="Disordered" evidence="1">
    <location>
        <begin position="496"/>
        <end position="636"/>
    </location>
</feature>
<evidence type="ECO:0000313" key="5">
    <source>
        <dbReference type="Proteomes" id="UP000746747"/>
    </source>
</evidence>
<organism evidence="4 5">
    <name type="scientific">Cercopithifilaria johnstoni</name>
    <dbReference type="NCBI Taxonomy" id="2874296"/>
    <lineage>
        <taxon>Eukaryota</taxon>
        <taxon>Metazoa</taxon>
        <taxon>Ecdysozoa</taxon>
        <taxon>Nematoda</taxon>
        <taxon>Chromadorea</taxon>
        <taxon>Rhabditida</taxon>
        <taxon>Spirurina</taxon>
        <taxon>Spiruromorpha</taxon>
        <taxon>Filarioidea</taxon>
        <taxon>Onchocercidae</taxon>
        <taxon>Cercopithifilaria</taxon>
    </lineage>
</organism>
<feature type="compositionally biased region" description="Basic and acidic residues" evidence="1">
    <location>
        <begin position="22"/>
        <end position="34"/>
    </location>
</feature>
<evidence type="ECO:0000313" key="4">
    <source>
        <dbReference type="EMBL" id="CAG9533692.1"/>
    </source>
</evidence>
<dbReference type="OrthoDB" id="6058203at2759"/>
<feature type="domain" description="Tyrosine specific protein phosphatases" evidence="3">
    <location>
        <begin position="280"/>
        <end position="348"/>
    </location>
</feature>
<protein>
    <submittedName>
        <fullName evidence="4">Uncharacterized protein</fullName>
    </submittedName>
</protein>
<gene>
    <name evidence="4" type="ORF">CJOHNSTONI_LOCUS3895</name>
</gene>
<dbReference type="InterPro" id="IPR000242">
    <property type="entry name" value="PTP_cat"/>
</dbReference>